<dbReference type="Gene3D" id="3.90.1530.10">
    <property type="entry name" value="Conserved hypothetical protein from pyrococcus furiosus pfu- 392566-001, ParB domain"/>
    <property type="match status" value="1"/>
</dbReference>
<gene>
    <name evidence="3" type="ORF">DY367_25820</name>
</gene>
<proteinExistence type="predicted"/>
<dbReference type="InterPro" id="IPR041468">
    <property type="entry name" value="HTH_ParB/Spo0J"/>
</dbReference>
<evidence type="ECO:0000313" key="4">
    <source>
        <dbReference type="Proteomes" id="UP000285324"/>
    </source>
</evidence>
<evidence type="ECO:0000256" key="1">
    <source>
        <dbReference type="SAM" id="MobiDB-lite"/>
    </source>
</evidence>
<dbReference type="Gene3D" id="1.10.10.2830">
    <property type="match status" value="1"/>
</dbReference>
<dbReference type="RefSeq" id="WP_118934007.1">
    <property type="nucleotide sequence ID" value="NZ_CP061008.1"/>
</dbReference>
<dbReference type="Pfam" id="PF17762">
    <property type="entry name" value="HTH_ParB"/>
    <property type="match status" value="1"/>
</dbReference>
<dbReference type="GO" id="GO:0007059">
    <property type="term" value="P:chromosome segregation"/>
    <property type="evidence" value="ECO:0007669"/>
    <property type="project" value="TreeGrafter"/>
</dbReference>
<feature type="region of interest" description="Disordered" evidence="1">
    <location>
        <begin position="293"/>
        <end position="318"/>
    </location>
</feature>
<organism evidence="3 4">
    <name type="scientific">Alcaligenes xylosoxydans xylosoxydans</name>
    <name type="common">Achromobacter xylosoxidans</name>
    <dbReference type="NCBI Taxonomy" id="85698"/>
    <lineage>
        <taxon>Bacteria</taxon>
        <taxon>Pseudomonadati</taxon>
        <taxon>Pseudomonadota</taxon>
        <taxon>Betaproteobacteria</taxon>
        <taxon>Burkholderiales</taxon>
        <taxon>Alcaligenaceae</taxon>
        <taxon>Achromobacter</taxon>
    </lineage>
</organism>
<dbReference type="PANTHER" id="PTHR33375:SF1">
    <property type="entry name" value="CHROMOSOME-PARTITIONING PROTEIN PARB-RELATED"/>
    <property type="match status" value="1"/>
</dbReference>
<accession>A0A424W6C6</accession>
<dbReference type="Proteomes" id="UP000285324">
    <property type="component" value="Unassembled WGS sequence"/>
</dbReference>
<feature type="domain" description="ParB/Spo0J HTH" evidence="2">
    <location>
        <begin position="126"/>
        <end position="184"/>
    </location>
</feature>
<dbReference type="SUPFAM" id="SSF109709">
    <property type="entry name" value="KorB DNA-binding domain-like"/>
    <property type="match status" value="1"/>
</dbReference>
<sequence length="318" mass="34658">MTHPPASFKTMILDKTIKRADAMKIQYHRIHVAPDFNPRDLDDFYETDIQELLAHILAGGTLPPLEVIAMADGSGVELVDGHRRFDAMGRAIAQGFPIDWVSIVAFQGNKIDRLARVYTSNKNSPLRPLEAARGFKRFRGAGLDSAEIAALVHCSRTHVENYLVLADAEREVQELVRSCKVSAEVAIDAVRRLGAKAGDFLTRKVDQAKAAGKSKVTASTIHGRALPRKVVSPLISGVDSFIKGLDANQRAILIDIQEGRVAADTITVKTQDLLDLFEAHGAVETVRAKRAEKAAKEAQQAAPDTQAPIDLQQEEATA</sequence>
<dbReference type="GO" id="GO:0005694">
    <property type="term" value="C:chromosome"/>
    <property type="evidence" value="ECO:0007669"/>
    <property type="project" value="TreeGrafter"/>
</dbReference>
<name>A0A424W6C6_ALCXX</name>
<dbReference type="OrthoDB" id="6846089at2"/>
<evidence type="ECO:0000313" key="3">
    <source>
        <dbReference type="EMBL" id="RPJ88822.1"/>
    </source>
</evidence>
<comment type="caution">
    <text evidence="3">The sequence shown here is derived from an EMBL/GenBank/DDBJ whole genome shotgun (WGS) entry which is preliminary data.</text>
</comment>
<dbReference type="PANTHER" id="PTHR33375">
    <property type="entry name" value="CHROMOSOME-PARTITIONING PROTEIN PARB-RELATED"/>
    <property type="match status" value="1"/>
</dbReference>
<reference evidence="3 4" key="1">
    <citation type="submission" date="2018-08" db="EMBL/GenBank/DDBJ databases">
        <title>Achromobacter xylosoxidans Genome sequencing and assembly.</title>
        <authorList>
            <person name="Wang R."/>
            <person name="Rensing C."/>
            <person name="Li Y."/>
        </authorList>
    </citation>
    <scope>NUCLEOTIDE SEQUENCE [LARGE SCALE GENOMIC DNA]</scope>
    <source>
        <strain evidence="3 4">GD003A</strain>
    </source>
</reference>
<dbReference type="InterPro" id="IPR050336">
    <property type="entry name" value="Chromosome_partition/occlusion"/>
</dbReference>
<evidence type="ECO:0000259" key="2">
    <source>
        <dbReference type="Pfam" id="PF17762"/>
    </source>
</evidence>
<dbReference type="InterPro" id="IPR036086">
    <property type="entry name" value="ParB/Sulfiredoxin_sf"/>
</dbReference>
<protein>
    <submittedName>
        <fullName evidence="3">ParB/RepB/Spo0J family partition protein</fullName>
    </submittedName>
</protein>
<dbReference type="CDD" id="cd16387">
    <property type="entry name" value="ParB_N_Srx"/>
    <property type="match status" value="1"/>
</dbReference>
<dbReference type="SUPFAM" id="SSF110849">
    <property type="entry name" value="ParB/Sulfiredoxin"/>
    <property type="match status" value="1"/>
</dbReference>
<dbReference type="EMBL" id="QVXO01000054">
    <property type="protein sequence ID" value="RPJ88822.1"/>
    <property type="molecule type" value="Genomic_DNA"/>
</dbReference>
<dbReference type="AlphaFoldDB" id="A0A424W6C6"/>